<evidence type="ECO:0000313" key="1">
    <source>
        <dbReference type="EMBL" id="GIY78451.1"/>
    </source>
</evidence>
<dbReference type="AlphaFoldDB" id="A0AAV4W926"/>
<keyword evidence="2" id="KW-1185">Reference proteome</keyword>
<reference evidence="1 2" key="1">
    <citation type="submission" date="2021-06" db="EMBL/GenBank/DDBJ databases">
        <title>Caerostris darwini draft genome.</title>
        <authorList>
            <person name="Kono N."/>
            <person name="Arakawa K."/>
        </authorList>
    </citation>
    <scope>NUCLEOTIDE SEQUENCE [LARGE SCALE GENOMIC DNA]</scope>
</reference>
<protein>
    <submittedName>
        <fullName evidence="1">Uncharacterized protein</fullName>
    </submittedName>
</protein>
<name>A0AAV4W926_9ARAC</name>
<sequence>MLIFPNIHLITKRGRNRAKAVSCASSTSRKIVGRTHFCPFYKDSTRRAAFSWGRMPASWRYRELFLITGFCYFSFRPMTASEVFGEQKFLVEKFASDPSFFKGW</sequence>
<gene>
    <name evidence="1" type="ORF">CDAR_192541</name>
</gene>
<organism evidence="1 2">
    <name type="scientific">Caerostris darwini</name>
    <dbReference type="NCBI Taxonomy" id="1538125"/>
    <lineage>
        <taxon>Eukaryota</taxon>
        <taxon>Metazoa</taxon>
        <taxon>Ecdysozoa</taxon>
        <taxon>Arthropoda</taxon>
        <taxon>Chelicerata</taxon>
        <taxon>Arachnida</taxon>
        <taxon>Araneae</taxon>
        <taxon>Araneomorphae</taxon>
        <taxon>Entelegynae</taxon>
        <taxon>Araneoidea</taxon>
        <taxon>Araneidae</taxon>
        <taxon>Caerostris</taxon>
    </lineage>
</organism>
<dbReference type="EMBL" id="BPLQ01014245">
    <property type="protein sequence ID" value="GIY78451.1"/>
    <property type="molecule type" value="Genomic_DNA"/>
</dbReference>
<proteinExistence type="predicted"/>
<accession>A0AAV4W926</accession>
<dbReference type="Proteomes" id="UP001054837">
    <property type="component" value="Unassembled WGS sequence"/>
</dbReference>
<evidence type="ECO:0000313" key="2">
    <source>
        <dbReference type="Proteomes" id="UP001054837"/>
    </source>
</evidence>
<comment type="caution">
    <text evidence="1">The sequence shown here is derived from an EMBL/GenBank/DDBJ whole genome shotgun (WGS) entry which is preliminary data.</text>
</comment>